<comment type="caution">
    <text evidence="1">The sequence shown here is derived from an EMBL/GenBank/DDBJ whole genome shotgun (WGS) entry which is preliminary data.</text>
</comment>
<name>A0ABQ5HQX2_9ASTR</name>
<dbReference type="EMBL" id="BQNB010019867">
    <property type="protein sequence ID" value="GJT89861.1"/>
    <property type="molecule type" value="Genomic_DNA"/>
</dbReference>
<accession>A0ABQ5HQX2</accession>
<dbReference type="Proteomes" id="UP001151760">
    <property type="component" value="Unassembled WGS sequence"/>
</dbReference>
<sequence>MEGVVDTWLIRSYRKQFEEYMEIKRRLGVNEINIDVECDPPNVEFAIWLASKFNNHMTMDWYTKNALWLYWKRGDDEEVLNYDELSNLKEENLREGNKIAKVFRIETDIFLFETPLCKEFKEFNHLLQIDVDVLTRDLPGFKTEDGYCNGGDLPGMIREGNMVYFQDYEWYEGLEDGDLKEETLKKSYLGRIMGT</sequence>
<reference evidence="1" key="2">
    <citation type="submission" date="2022-01" db="EMBL/GenBank/DDBJ databases">
        <authorList>
            <person name="Yamashiro T."/>
            <person name="Shiraishi A."/>
            <person name="Satake H."/>
            <person name="Nakayama K."/>
        </authorList>
    </citation>
    <scope>NUCLEOTIDE SEQUENCE</scope>
</reference>
<keyword evidence="2" id="KW-1185">Reference proteome</keyword>
<reference evidence="1" key="1">
    <citation type="journal article" date="2022" name="Int. J. Mol. Sci.">
        <title>Draft Genome of Tanacetum Coccineum: Genomic Comparison of Closely Related Tanacetum-Family Plants.</title>
        <authorList>
            <person name="Yamashiro T."/>
            <person name="Shiraishi A."/>
            <person name="Nakayama K."/>
            <person name="Satake H."/>
        </authorList>
    </citation>
    <scope>NUCLEOTIDE SEQUENCE</scope>
</reference>
<proteinExistence type="predicted"/>
<evidence type="ECO:0000313" key="1">
    <source>
        <dbReference type="EMBL" id="GJT89861.1"/>
    </source>
</evidence>
<organism evidence="1 2">
    <name type="scientific">Tanacetum coccineum</name>
    <dbReference type="NCBI Taxonomy" id="301880"/>
    <lineage>
        <taxon>Eukaryota</taxon>
        <taxon>Viridiplantae</taxon>
        <taxon>Streptophyta</taxon>
        <taxon>Embryophyta</taxon>
        <taxon>Tracheophyta</taxon>
        <taxon>Spermatophyta</taxon>
        <taxon>Magnoliopsida</taxon>
        <taxon>eudicotyledons</taxon>
        <taxon>Gunneridae</taxon>
        <taxon>Pentapetalae</taxon>
        <taxon>asterids</taxon>
        <taxon>campanulids</taxon>
        <taxon>Asterales</taxon>
        <taxon>Asteraceae</taxon>
        <taxon>Asteroideae</taxon>
        <taxon>Anthemideae</taxon>
        <taxon>Anthemidinae</taxon>
        <taxon>Tanacetum</taxon>
    </lineage>
</organism>
<gene>
    <name evidence="1" type="ORF">Tco_1078706</name>
</gene>
<evidence type="ECO:0000313" key="2">
    <source>
        <dbReference type="Proteomes" id="UP001151760"/>
    </source>
</evidence>
<protein>
    <submittedName>
        <fullName evidence="1">Uncharacterized protein</fullName>
    </submittedName>
</protein>